<sequence>MRSLRTLQLLVLGLLLASPTDPARLGVSRPSQLGRFSWDNCDEGKDPAVIKSLTVEPDPIVIPGNVTVGTEGKTSVPLTSPLQATRCWTQAPVMACLGGEVIRGNSQTPSFSSRGSRGAARPSPRAAAHPKHCGLCFHPAYCPGSLLDALPLTLFRGHSRSQKCHLGPVLQSFQSCDPQIPELQVELTVEKEVAGLWIKIPCVEQLGSCTYEDICNLLANFIPPGEPCPEPLHTYGLPCHCPFKEGTYSLPRSDFTLPALELPGWLSSGNYRIQSIVSGGGKRLGCVKISASLKGT</sequence>
<dbReference type="GO" id="GO:0009898">
    <property type="term" value="C:cytoplasmic side of plasma membrane"/>
    <property type="evidence" value="ECO:0007669"/>
    <property type="project" value="TreeGrafter"/>
</dbReference>
<dbReference type="GO" id="GO:0008047">
    <property type="term" value="F:enzyme activator activity"/>
    <property type="evidence" value="ECO:0007669"/>
    <property type="project" value="InterPro"/>
</dbReference>
<evidence type="ECO:0000313" key="5">
    <source>
        <dbReference type="EMBL" id="EHB06927.1"/>
    </source>
</evidence>
<feature type="compositionally biased region" description="Low complexity" evidence="2">
    <location>
        <begin position="112"/>
        <end position="125"/>
    </location>
</feature>
<keyword evidence="1 3" id="KW-0732">Signal</keyword>
<feature type="domain" description="MD-2-related lipid-recognition" evidence="4">
    <location>
        <begin position="36"/>
        <end position="84"/>
    </location>
</feature>
<dbReference type="AlphaFoldDB" id="G5BCB7"/>
<dbReference type="SUPFAM" id="SSF63707">
    <property type="entry name" value="Ganglioside M2 (gm2) activator"/>
    <property type="match status" value="2"/>
</dbReference>
<feature type="signal peptide" evidence="3">
    <location>
        <begin position="1"/>
        <end position="22"/>
    </location>
</feature>
<dbReference type="PANTHER" id="PTHR17357:SF0">
    <property type="entry name" value="GANGLIOSIDE GM2 ACTIVATOR"/>
    <property type="match status" value="1"/>
</dbReference>
<protein>
    <submittedName>
        <fullName evidence="5">Ganglioside GM2 activator</fullName>
    </submittedName>
</protein>
<gene>
    <name evidence="5" type="ORF">GW7_14856</name>
</gene>
<feature type="region of interest" description="Disordered" evidence="2">
    <location>
        <begin position="106"/>
        <end position="125"/>
    </location>
</feature>
<dbReference type="InParanoid" id="G5BCB7"/>
<dbReference type="InterPro" id="IPR028996">
    <property type="entry name" value="GM2-AP"/>
</dbReference>
<dbReference type="InterPro" id="IPR036846">
    <property type="entry name" value="GM2-AP_sf"/>
</dbReference>
<evidence type="ECO:0000256" key="3">
    <source>
        <dbReference type="SAM" id="SignalP"/>
    </source>
</evidence>
<feature type="domain" description="MD-2-related lipid-recognition" evidence="4">
    <location>
        <begin position="186"/>
        <end position="292"/>
    </location>
</feature>
<evidence type="ECO:0000259" key="4">
    <source>
        <dbReference type="Pfam" id="PF02221"/>
    </source>
</evidence>
<name>G5BCB7_HETGA</name>
<dbReference type="InterPro" id="IPR003172">
    <property type="entry name" value="ML_dom"/>
</dbReference>
<feature type="chain" id="PRO_5003474178" evidence="3">
    <location>
        <begin position="23"/>
        <end position="296"/>
    </location>
</feature>
<accession>G5BCB7</accession>
<dbReference type="GO" id="GO:0005319">
    <property type="term" value="F:lipid transporter activity"/>
    <property type="evidence" value="ECO:0007669"/>
    <property type="project" value="TreeGrafter"/>
</dbReference>
<dbReference type="Gene3D" id="2.70.220.10">
    <property type="entry name" value="Ganglioside GM2 activator"/>
    <property type="match status" value="2"/>
</dbReference>
<dbReference type="GO" id="GO:0006689">
    <property type="term" value="P:ganglioside catabolic process"/>
    <property type="evidence" value="ECO:0007669"/>
    <property type="project" value="InterPro"/>
</dbReference>
<dbReference type="EMBL" id="JH169536">
    <property type="protein sequence ID" value="EHB06927.1"/>
    <property type="molecule type" value="Genomic_DNA"/>
</dbReference>
<dbReference type="Pfam" id="PF02221">
    <property type="entry name" value="E1_DerP2_DerF2"/>
    <property type="match status" value="2"/>
</dbReference>
<dbReference type="FunCoup" id="G5BCB7">
    <property type="interactions" value="272"/>
</dbReference>
<evidence type="ECO:0000256" key="1">
    <source>
        <dbReference type="ARBA" id="ARBA00022729"/>
    </source>
</evidence>
<dbReference type="STRING" id="10181.G5BCB7"/>
<organism evidence="5 6">
    <name type="scientific">Heterocephalus glaber</name>
    <name type="common">Naked mole rat</name>
    <dbReference type="NCBI Taxonomy" id="10181"/>
    <lineage>
        <taxon>Eukaryota</taxon>
        <taxon>Metazoa</taxon>
        <taxon>Chordata</taxon>
        <taxon>Craniata</taxon>
        <taxon>Vertebrata</taxon>
        <taxon>Euteleostomi</taxon>
        <taxon>Mammalia</taxon>
        <taxon>Eutheria</taxon>
        <taxon>Euarchontoglires</taxon>
        <taxon>Glires</taxon>
        <taxon>Rodentia</taxon>
        <taxon>Hystricomorpha</taxon>
        <taxon>Bathyergidae</taxon>
        <taxon>Heterocephalus</taxon>
    </lineage>
</organism>
<proteinExistence type="predicted"/>
<reference evidence="5 6" key="1">
    <citation type="journal article" date="2011" name="Nature">
        <title>Genome sequencing reveals insights into physiology and longevity of the naked mole rat.</title>
        <authorList>
            <person name="Kim E.B."/>
            <person name="Fang X."/>
            <person name="Fushan A.A."/>
            <person name="Huang Z."/>
            <person name="Lobanov A.V."/>
            <person name="Han L."/>
            <person name="Marino S.M."/>
            <person name="Sun X."/>
            <person name="Turanov A.A."/>
            <person name="Yang P."/>
            <person name="Yim S.H."/>
            <person name="Zhao X."/>
            <person name="Kasaikina M.V."/>
            <person name="Stoletzki N."/>
            <person name="Peng C."/>
            <person name="Polak P."/>
            <person name="Xiong Z."/>
            <person name="Kiezun A."/>
            <person name="Zhu Y."/>
            <person name="Chen Y."/>
            <person name="Kryukov G.V."/>
            <person name="Zhang Q."/>
            <person name="Peshkin L."/>
            <person name="Yang L."/>
            <person name="Bronson R.T."/>
            <person name="Buffenstein R."/>
            <person name="Wang B."/>
            <person name="Han C."/>
            <person name="Li Q."/>
            <person name="Chen L."/>
            <person name="Zhao W."/>
            <person name="Sunyaev S.R."/>
            <person name="Park T.J."/>
            <person name="Zhang G."/>
            <person name="Wang J."/>
            <person name="Gladyshev V.N."/>
        </authorList>
    </citation>
    <scope>NUCLEOTIDE SEQUENCE [LARGE SCALE GENOMIC DNA]</scope>
</reference>
<evidence type="ECO:0000313" key="6">
    <source>
        <dbReference type="Proteomes" id="UP000006813"/>
    </source>
</evidence>
<dbReference type="Proteomes" id="UP000006813">
    <property type="component" value="Unassembled WGS sequence"/>
</dbReference>
<dbReference type="PANTHER" id="PTHR17357">
    <property type="entry name" value="GM2 GANGLIOSIDE ACTIVATOR PROTEIN"/>
    <property type="match status" value="1"/>
</dbReference>
<dbReference type="eggNOG" id="ENOG502S05S">
    <property type="taxonomic scope" value="Eukaryota"/>
</dbReference>
<evidence type="ECO:0000256" key="2">
    <source>
        <dbReference type="SAM" id="MobiDB-lite"/>
    </source>
</evidence>